<dbReference type="PANTHER" id="PTHR23116:SF29">
    <property type="entry name" value="PDZ DOMAIN-CONTAINING PROTEIN 7"/>
    <property type="match status" value="1"/>
</dbReference>
<gene>
    <name evidence="7" type="primary">LOC116304858</name>
</gene>
<evidence type="ECO:0000259" key="5">
    <source>
        <dbReference type="PROSITE" id="PS50106"/>
    </source>
</evidence>
<name>A0A6P8IX27_ACTTE</name>
<dbReference type="Gene3D" id="2.30.42.10">
    <property type="match status" value="2"/>
</dbReference>
<feature type="region of interest" description="Disordered" evidence="4">
    <location>
        <begin position="531"/>
        <end position="552"/>
    </location>
</feature>
<dbReference type="RefSeq" id="XP_031570505.1">
    <property type="nucleotide sequence ID" value="XM_031714645.1"/>
</dbReference>
<feature type="region of interest" description="Disordered" evidence="4">
    <location>
        <begin position="86"/>
        <end position="105"/>
    </location>
</feature>
<accession>A0A6P8IX27</accession>
<evidence type="ECO:0000256" key="1">
    <source>
        <dbReference type="ARBA" id="ARBA00004316"/>
    </source>
</evidence>
<dbReference type="InterPro" id="IPR051844">
    <property type="entry name" value="USH2_Complex_Protein"/>
</dbReference>
<feature type="domain" description="PDZ" evidence="5">
    <location>
        <begin position="250"/>
        <end position="332"/>
    </location>
</feature>
<dbReference type="Pfam" id="PF17820">
    <property type="entry name" value="PDZ_6"/>
    <property type="match status" value="1"/>
</dbReference>
<dbReference type="InParanoid" id="A0A6P8IX27"/>
<feature type="region of interest" description="Disordered" evidence="4">
    <location>
        <begin position="442"/>
        <end position="500"/>
    </location>
</feature>
<dbReference type="GO" id="GO:0005886">
    <property type="term" value="C:plasma membrane"/>
    <property type="evidence" value="ECO:0007669"/>
    <property type="project" value="TreeGrafter"/>
</dbReference>
<dbReference type="CDD" id="cd00136">
    <property type="entry name" value="PDZ_canonical"/>
    <property type="match status" value="1"/>
</dbReference>
<evidence type="ECO:0000313" key="7">
    <source>
        <dbReference type="RefSeq" id="XP_031570505.1"/>
    </source>
</evidence>
<dbReference type="InterPro" id="IPR001478">
    <property type="entry name" value="PDZ"/>
</dbReference>
<evidence type="ECO:0000256" key="3">
    <source>
        <dbReference type="ARBA" id="ARBA00023273"/>
    </source>
</evidence>
<evidence type="ECO:0000313" key="6">
    <source>
        <dbReference type="Proteomes" id="UP000515163"/>
    </source>
</evidence>
<dbReference type="PROSITE" id="PS50106">
    <property type="entry name" value="PDZ"/>
    <property type="match status" value="2"/>
</dbReference>
<evidence type="ECO:0000256" key="4">
    <source>
        <dbReference type="SAM" id="MobiDB-lite"/>
    </source>
</evidence>
<dbReference type="OrthoDB" id="5972917at2759"/>
<keyword evidence="3" id="KW-0966">Cell projection</keyword>
<dbReference type="InterPro" id="IPR036034">
    <property type="entry name" value="PDZ_sf"/>
</dbReference>
<dbReference type="PANTHER" id="PTHR23116">
    <property type="entry name" value="PDZ DOMAIN CONTAINING WHIRLIN AND HARMONIN-RELATED"/>
    <property type="match status" value="1"/>
</dbReference>
<protein>
    <submittedName>
        <fullName evidence="7">Uncharacterized protein LOC116304858</fullName>
    </submittedName>
</protein>
<feature type="domain" description="PDZ" evidence="5">
    <location>
        <begin position="139"/>
        <end position="209"/>
    </location>
</feature>
<dbReference type="Pfam" id="PF00595">
    <property type="entry name" value="PDZ"/>
    <property type="match status" value="1"/>
</dbReference>
<feature type="compositionally biased region" description="Basic and acidic residues" evidence="4">
    <location>
        <begin position="479"/>
        <end position="489"/>
    </location>
</feature>
<dbReference type="GeneID" id="116304858"/>
<keyword evidence="2" id="KW-0677">Repeat</keyword>
<evidence type="ECO:0000256" key="2">
    <source>
        <dbReference type="ARBA" id="ARBA00022737"/>
    </source>
</evidence>
<sequence>MLPKSKQSEFSKICRDLVNERWTISGKSSLHYGLECNENRDGLPTGSPAKKARQCNYKLLGNALKTGISDGQYRREPLTLQQLQVSEGGDPSYERKHPASQRPLPVPYQDENGLLAGATTITQDVPLAREFEKRKNTKVLRMERESNSVNFGFKILGDLFTEREIVVREVDKQSIAERAGLRARDRITRINDMSRERARKSDIVHLIKSENVLKLTVMSTKHFKEAQDIDVEERAVAIETTEVHDYNTKKVAIYTNEDGWMGCSIRGGMDYRCKVHIISVADGSPAESAGLKQGDIITEVNGISLKGCTHVQAVNLILTASPPILFTIEHYDNRHDGGVLQKPESQNANNLPHTPLRINNCRPRRLEQGASDIAPCLSPLPLPPPLPGCWYQNDSPSVGASGVVSSPSALPLNTLHLDGTPPPPYTAEVPQMHKVIQMGGNARENRNNSNHGLLLPMESDMPYQHSSRTLQNEELTTEQSRESERDAVRHSTHKGNDVSSLSKNASCLLDIETSSTGNTYIVLQDAEINDASGNQAESNSEKEGANTKPNSQSSLLEAIRNFNTGSLKTAKEKNTLHTPGKLFPSSKANDSLKADTEHVIRNGSSVSNEYQAVESSEADLRNIINQALKKRRADILDSSQESVNESYCSEWDL</sequence>
<dbReference type="AlphaFoldDB" id="A0A6P8IX27"/>
<organism evidence="6 7">
    <name type="scientific">Actinia tenebrosa</name>
    <name type="common">Australian red waratah sea anemone</name>
    <dbReference type="NCBI Taxonomy" id="6105"/>
    <lineage>
        <taxon>Eukaryota</taxon>
        <taxon>Metazoa</taxon>
        <taxon>Cnidaria</taxon>
        <taxon>Anthozoa</taxon>
        <taxon>Hexacorallia</taxon>
        <taxon>Actiniaria</taxon>
        <taxon>Actiniidae</taxon>
        <taxon>Actinia</taxon>
    </lineage>
</organism>
<dbReference type="GO" id="GO:0042995">
    <property type="term" value="C:cell projection"/>
    <property type="evidence" value="ECO:0007669"/>
    <property type="project" value="UniProtKB-SubCell"/>
</dbReference>
<dbReference type="SMART" id="SM00228">
    <property type="entry name" value="PDZ"/>
    <property type="match status" value="2"/>
</dbReference>
<dbReference type="KEGG" id="aten:116304858"/>
<proteinExistence type="predicted"/>
<reference evidence="7" key="1">
    <citation type="submission" date="2025-08" db="UniProtKB">
        <authorList>
            <consortium name="RefSeq"/>
        </authorList>
    </citation>
    <scope>IDENTIFICATION</scope>
    <source>
        <tissue evidence="7">Tentacle</tissue>
    </source>
</reference>
<comment type="subcellular location">
    <subcellularLocation>
        <location evidence="1">Cell projection</location>
    </subcellularLocation>
</comment>
<keyword evidence="6" id="KW-1185">Reference proteome</keyword>
<feature type="compositionally biased region" description="Polar residues" evidence="4">
    <location>
        <begin position="464"/>
        <end position="478"/>
    </location>
</feature>
<dbReference type="SUPFAM" id="SSF50156">
    <property type="entry name" value="PDZ domain-like"/>
    <property type="match status" value="2"/>
</dbReference>
<dbReference type="Proteomes" id="UP000515163">
    <property type="component" value="Unplaced"/>
</dbReference>
<dbReference type="InterPro" id="IPR041489">
    <property type="entry name" value="PDZ_6"/>
</dbReference>